<evidence type="ECO:0000259" key="15">
    <source>
        <dbReference type="Pfam" id="PF06415"/>
    </source>
</evidence>
<evidence type="ECO:0000256" key="4">
    <source>
        <dbReference type="ARBA" id="ARBA00008819"/>
    </source>
</evidence>
<comment type="subunit">
    <text evidence="9">Monomer.</text>
</comment>
<keyword evidence="8 9" id="KW-0413">Isomerase</keyword>
<dbReference type="InterPro" id="IPR011258">
    <property type="entry name" value="BPG-indep_PGM_N"/>
</dbReference>
<dbReference type="HAMAP" id="MF_01038">
    <property type="entry name" value="GpmI"/>
    <property type="match status" value="1"/>
</dbReference>
<comment type="similarity">
    <text evidence="4 9">Belongs to the BPG-independent phosphoglycerate mutase family.</text>
</comment>
<feature type="binding site" evidence="9 13">
    <location>
        <position position="447"/>
    </location>
    <ligand>
        <name>Mn(2+)</name>
        <dbReference type="ChEBI" id="CHEBI:29035"/>
        <label>2</label>
    </ligand>
</feature>
<dbReference type="PANTHER" id="PTHR31637">
    <property type="entry name" value="2,3-BISPHOSPHOGLYCERATE-INDEPENDENT PHOSPHOGLYCERATE MUTASE"/>
    <property type="match status" value="1"/>
</dbReference>
<reference evidence="17" key="1">
    <citation type="submission" date="2017-09" db="EMBL/GenBank/DDBJ databases">
        <title>Depth-based differentiation of microbial function through sediment-hosted aquifers and enrichment of novel symbionts in the deep terrestrial subsurface.</title>
        <authorList>
            <person name="Probst A.J."/>
            <person name="Ladd B."/>
            <person name="Jarett J.K."/>
            <person name="Geller-Mcgrath D.E."/>
            <person name="Sieber C.M.K."/>
            <person name="Emerson J.B."/>
            <person name="Anantharaman K."/>
            <person name="Thomas B.C."/>
            <person name="Malmstrom R."/>
            <person name="Stieglmeier M."/>
            <person name="Klingl A."/>
            <person name="Woyke T."/>
            <person name="Ryan C.M."/>
            <person name="Banfield J.F."/>
        </authorList>
    </citation>
    <scope>NUCLEOTIDE SEQUENCE [LARGE SCALE GENOMIC DNA]</scope>
</reference>
<evidence type="ECO:0000256" key="10">
    <source>
        <dbReference type="NCBIfam" id="TIGR01307"/>
    </source>
</evidence>
<dbReference type="Pfam" id="PF01676">
    <property type="entry name" value="Metalloenzyme"/>
    <property type="match status" value="1"/>
</dbReference>
<dbReference type="Gene3D" id="3.40.720.10">
    <property type="entry name" value="Alkaline Phosphatase, subunit A"/>
    <property type="match status" value="1"/>
</dbReference>
<evidence type="ECO:0000256" key="13">
    <source>
        <dbReference type="PIRSR" id="PIRSR001492-3"/>
    </source>
</evidence>
<dbReference type="GO" id="GO:0030145">
    <property type="term" value="F:manganese ion binding"/>
    <property type="evidence" value="ECO:0007669"/>
    <property type="project" value="UniProtKB-UniRule"/>
</dbReference>
<comment type="catalytic activity">
    <reaction evidence="1 9">
        <text>(2R)-2-phosphoglycerate = (2R)-3-phosphoglycerate</text>
        <dbReference type="Rhea" id="RHEA:15901"/>
        <dbReference type="ChEBI" id="CHEBI:58272"/>
        <dbReference type="ChEBI" id="CHEBI:58289"/>
        <dbReference type="EC" id="5.4.2.12"/>
    </reaction>
</comment>
<evidence type="ECO:0000256" key="2">
    <source>
        <dbReference type="ARBA" id="ARBA00002315"/>
    </source>
</evidence>
<dbReference type="PIRSF" id="PIRSF001492">
    <property type="entry name" value="IPGAM"/>
    <property type="match status" value="1"/>
</dbReference>
<dbReference type="InterPro" id="IPR005995">
    <property type="entry name" value="Pgm_bpd_ind"/>
</dbReference>
<dbReference type="InterPro" id="IPR017850">
    <property type="entry name" value="Alkaline_phosphatase_core_sf"/>
</dbReference>
<feature type="binding site" evidence="9 13">
    <location>
        <position position="446"/>
    </location>
    <ligand>
        <name>Mn(2+)</name>
        <dbReference type="ChEBI" id="CHEBI:29035"/>
        <label>2</label>
    </ligand>
</feature>
<dbReference type="GO" id="GO:0006007">
    <property type="term" value="P:glucose catabolic process"/>
    <property type="evidence" value="ECO:0007669"/>
    <property type="project" value="InterPro"/>
</dbReference>
<dbReference type="AlphaFoldDB" id="A0A2M6W688"/>
<comment type="pathway">
    <text evidence="3 9">Carbohydrate degradation; glycolysis; pyruvate from D-glyceraldehyde 3-phosphate: step 3/5.</text>
</comment>
<proteinExistence type="inferred from homology"/>
<organism evidence="16 17">
    <name type="scientific">Candidatus Magasanikbacteria bacterium CG10_big_fil_rev_8_21_14_0_10_36_32</name>
    <dbReference type="NCBI Taxonomy" id="1974646"/>
    <lineage>
        <taxon>Bacteria</taxon>
        <taxon>Candidatus Magasanikiibacteriota</taxon>
    </lineage>
</organism>
<evidence type="ECO:0000256" key="12">
    <source>
        <dbReference type="PIRSR" id="PIRSR001492-2"/>
    </source>
</evidence>
<evidence type="ECO:0000256" key="6">
    <source>
        <dbReference type="ARBA" id="ARBA00023152"/>
    </source>
</evidence>
<dbReference type="GO" id="GO:0004619">
    <property type="term" value="F:phosphoglycerate mutase activity"/>
    <property type="evidence" value="ECO:0007669"/>
    <property type="project" value="UniProtKB-UniRule"/>
</dbReference>
<keyword evidence="5 9" id="KW-0479">Metal-binding</keyword>
<dbReference type="FunFam" id="3.40.1450.10:FF:000002">
    <property type="entry name" value="2,3-bisphosphoglycerate-independent phosphoglycerate mutase"/>
    <property type="match status" value="1"/>
</dbReference>
<evidence type="ECO:0000256" key="1">
    <source>
        <dbReference type="ARBA" id="ARBA00000370"/>
    </source>
</evidence>
<evidence type="ECO:0000313" key="16">
    <source>
        <dbReference type="EMBL" id="PIT88309.1"/>
    </source>
</evidence>
<comment type="cofactor">
    <cofactor evidence="9">
        <name>Mn(2+)</name>
        <dbReference type="ChEBI" id="CHEBI:29035"/>
    </cofactor>
    <text evidence="9">Binds 2 manganese ions per subunit.</text>
</comment>
<feature type="binding site" evidence="9 12">
    <location>
        <begin position="156"/>
        <end position="157"/>
    </location>
    <ligand>
        <name>substrate</name>
    </ligand>
</feature>
<feature type="binding site" evidence="9 12">
    <location>
        <position position="338"/>
    </location>
    <ligand>
        <name>substrate</name>
    </ligand>
</feature>
<dbReference type="EC" id="5.4.2.12" evidence="9 10"/>
<dbReference type="EMBL" id="PFBV01000003">
    <property type="protein sequence ID" value="PIT88309.1"/>
    <property type="molecule type" value="Genomic_DNA"/>
</dbReference>
<evidence type="ECO:0000313" key="17">
    <source>
        <dbReference type="Proteomes" id="UP000231426"/>
    </source>
</evidence>
<dbReference type="NCBIfam" id="TIGR01307">
    <property type="entry name" value="pgm_bpd_ind"/>
    <property type="match status" value="1"/>
</dbReference>
<feature type="binding site" evidence="9 13">
    <location>
        <position position="409"/>
    </location>
    <ligand>
        <name>Mn(2+)</name>
        <dbReference type="ChEBI" id="CHEBI:29035"/>
        <label>1</label>
    </ligand>
</feature>
<feature type="binding site" evidence="9 13">
    <location>
        <position position="465"/>
    </location>
    <ligand>
        <name>Mn(2+)</name>
        <dbReference type="ChEBI" id="CHEBI:29035"/>
        <label>1</label>
    </ligand>
</feature>
<evidence type="ECO:0000256" key="9">
    <source>
        <dbReference type="HAMAP-Rule" id="MF_01038"/>
    </source>
</evidence>
<comment type="caution">
    <text evidence="16">The sequence shown here is derived from an EMBL/GenBank/DDBJ whole genome shotgun (WGS) entry which is preliminary data.</text>
</comment>
<evidence type="ECO:0000259" key="14">
    <source>
        <dbReference type="Pfam" id="PF01676"/>
    </source>
</evidence>
<feature type="domain" description="Metalloenzyme" evidence="14">
    <location>
        <begin position="6"/>
        <end position="517"/>
    </location>
</feature>
<keyword evidence="6 9" id="KW-0324">Glycolysis</keyword>
<evidence type="ECO:0000256" key="5">
    <source>
        <dbReference type="ARBA" id="ARBA00022723"/>
    </source>
</evidence>
<comment type="function">
    <text evidence="2 9">Catalyzes the interconversion of 2-phosphoglycerate and 3-phosphoglycerate.</text>
</comment>
<dbReference type="InterPro" id="IPR036646">
    <property type="entry name" value="PGAM_B_sf"/>
</dbReference>
<dbReference type="CDD" id="cd16010">
    <property type="entry name" value="iPGM"/>
    <property type="match status" value="1"/>
</dbReference>
<evidence type="ECO:0000256" key="3">
    <source>
        <dbReference type="ARBA" id="ARBA00004798"/>
    </source>
</evidence>
<feature type="domain" description="BPG-independent PGAM N-terminal" evidence="15">
    <location>
        <begin position="84"/>
        <end position="301"/>
    </location>
</feature>
<dbReference type="GO" id="GO:0005829">
    <property type="term" value="C:cytosol"/>
    <property type="evidence" value="ECO:0007669"/>
    <property type="project" value="TreeGrafter"/>
</dbReference>
<gene>
    <name evidence="9" type="primary">gpmI</name>
    <name evidence="16" type="ORF">COU29_00765</name>
</gene>
<dbReference type="Proteomes" id="UP000231426">
    <property type="component" value="Unassembled WGS sequence"/>
</dbReference>
<dbReference type="UniPathway" id="UPA00109">
    <property type="reaction ID" value="UER00186"/>
</dbReference>
<protein>
    <recommendedName>
        <fullName evidence="9 10">2,3-bisphosphoglycerate-independent phosphoglycerate mutase</fullName>
        <shortName evidence="9">BPG-independent PGAM</shortName>
        <shortName evidence="9">Phosphoglyceromutase</shortName>
        <shortName evidence="9">iPGM</shortName>
        <ecNumber evidence="9 10">5.4.2.12</ecNumber>
    </recommendedName>
</protein>
<evidence type="ECO:0000256" key="11">
    <source>
        <dbReference type="PIRSR" id="PIRSR001492-1"/>
    </source>
</evidence>
<dbReference type="SUPFAM" id="SSF53649">
    <property type="entry name" value="Alkaline phosphatase-like"/>
    <property type="match status" value="1"/>
</dbReference>
<feature type="active site" description="Phosphoserine intermediate" evidence="9 11">
    <location>
        <position position="64"/>
    </location>
</feature>
<dbReference type="SUPFAM" id="SSF64158">
    <property type="entry name" value="2,3-Bisphosphoglycerate-independent phosphoglycerate mutase, substrate-binding domain"/>
    <property type="match status" value="1"/>
</dbReference>
<feature type="binding site" evidence="9 13">
    <location>
        <position position="405"/>
    </location>
    <ligand>
        <name>Mn(2+)</name>
        <dbReference type="ChEBI" id="CHEBI:29035"/>
        <label>1</label>
    </ligand>
</feature>
<dbReference type="PANTHER" id="PTHR31637:SF0">
    <property type="entry name" value="2,3-BISPHOSPHOGLYCERATE-INDEPENDENT PHOSPHOGLYCERATE MUTASE"/>
    <property type="match status" value="1"/>
</dbReference>
<feature type="binding site" evidence="9 13">
    <location>
        <position position="14"/>
    </location>
    <ligand>
        <name>Mn(2+)</name>
        <dbReference type="ChEBI" id="CHEBI:29035"/>
        <label>2</label>
    </ligand>
</feature>
<feature type="binding site" evidence="9 13">
    <location>
        <position position="64"/>
    </location>
    <ligand>
        <name>Mn(2+)</name>
        <dbReference type="ChEBI" id="CHEBI:29035"/>
        <label>2</label>
    </ligand>
</feature>
<dbReference type="Pfam" id="PF06415">
    <property type="entry name" value="iPGM_N"/>
    <property type="match status" value="1"/>
</dbReference>
<evidence type="ECO:0000256" key="8">
    <source>
        <dbReference type="ARBA" id="ARBA00023235"/>
    </source>
</evidence>
<sequence length="528" mass="58021">MTYKYKPVVLIIADGWGIAPAGDGNAVEKANTVNLKNYIKNYPIMTLMAAGTEVGLSFGEMGNSEVGHLNIGAGRVYYQTLPRIDHDIESGEFFKNQAFLSAIEHVKKNNSNLHLFGLVSEGKVHSNSAHLFALLDLAKKHGLSDNVFVHAILDGRDTIFNSGKYFIDQLMKKMKDIKVGKIASLAGRYYTMDRDNHWDRCEKAYNAMVEGKAERTAEDPLKVIDEAYSQKNFDEEFSPTVIVKKDQPVAVIKDNDAIVFFNFRPDRARQITKAFVLPNFDKFARKNINNLFFTAMTEYEKEVPVSAVAFPPVVIRNSLGEVVSNAGLKQFHIAETEKYAHVTFFLNGTKEEPFTGEDRLIIPSPKVASYDLTPEMSVSEVTKETVKAIESEKYAFIAVNLANGDMVSHTGNMAATIKACEAVDSSIGEIVDHTLAKGGAVVITSDHGNAEELLNLQTNEIDKEHSTNPVPMFIISQDFMGQAGPAGDPPEGDLSLIPPVGILADVAPTVLTLMGLELPPEMTGRSLI</sequence>
<evidence type="ECO:0000256" key="7">
    <source>
        <dbReference type="ARBA" id="ARBA00023211"/>
    </source>
</evidence>
<feature type="binding site" evidence="9 12">
    <location>
        <begin position="264"/>
        <end position="267"/>
    </location>
    <ligand>
        <name>substrate</name>
    </ligand>
</feature>
<dbReference type="Gene3D" id="3.40.1450.10">
    <property type="entry name" value="BPG-independent phosphoglycerate mutase, domain B"/>
    <property type="match status" value="1"/>
</dbReference>
<accession>A0A2M6W688</accession>
<dbReference type="InterPro" id="IPR006124">
    <property type="entry name" value="Metalloenzyme"/>
</dbReference>
<keyword evidence="7 9" id="KW-0464">Manganese</keyword>
<feature type="binding site" evidence="9 12">
    <location>
        <position position="125"/>
    </location>
    <ligand>
        <name>substrate</name>
    </ligand>
</feature>
<feature type="binding site" evidence="9 12">
    <location>
        <position position="188"/>
    </location>
    <ligand>
        <name>substrate</name>
    </ligand>
</feature>
<name>A0A2M6W688_9BACT</name>
<dbReference type="GO" id="GO:0006096">
    <property type="term" value="P:glycolytic process"/>
    <property type="evidence" value="ECO:0007669"/>
    <property type="project" value="UniProtKB-UniRule"/>
</dbReference>
<feature type="binding site" evidence="9 12">
    <location>
        <position position="194"/>
    </location>
    <ligand>
        <name>substrate</name>
    </ligand>
</feature>